<protein>
    <submittedName>
        <fullName evidence="2">Uncharacterized protein</fullName>
    </submittedName>
</protein>
<keyword evidence="3" id="KW-1185">Reference proteome</keyword>
<proteinExistence type="predicted"/>
<name>A0ABQ0XDB7_9MICC</name>
<feature type="compositionally biased region" description="Basic and acidic residues" evidence="1">
    <location>
        <begin position="55"/>
        <end position="68"/>
    </location>
</feature>
<reference evidence="2 3" key="1">
    <citation type="submission" date="2019-07" db="EMBL/GenBank/DDBJ databases">
        <title>Whole genome shotgun sequence of Kocuria flava NBRC 107626.</title>
        <authorList>
            <person name="Hosoyama A."/>
            <person name="Uohara A."/>
            <person name="Ohji S."/>
            <person name="Ichikawa N."/>
        </authorList>
    </citation>
    <scope>NUCLEOTIDE SEQUENCE [LARGE SCALE GENOMIC DNA]</scope>
    <source>
        <strain evidence="2 3">NBRC 107626</strain>
    </source>
</reference>
<accession>A0ABQ0XDB7</accession>
<feature type="region of interest" description="Disordered" evidence="1">
    <location>
        <begin position="1"/>
        <end position="40"/>
    </location>
</feature>
<dbReference type="EMBL" id="BJZR01000241">
    <property type="protein sequence ID" value="GEO93869.1"/>
    <property type="molecule type" value="Genomic_DNA"/>
</dbReference>
<organism evidence="2 3">
    <name type="scientific">Kocuria flava</name>
    <dbReference type="NCBI Taxonomy" id="446860"/>
    <lineage>
        <taxon>Bacteria</taxon>
        <taxon>Bacillati</taxon>
        <taxon>Actinomycetota</taxon>
        <taxon>Actinomycetes</taxon>
        <taxon>Micrococcales</taxon>
        <taxon>Micrococcaceae</taxon>
        <taxon>Kocuria</taxon>
    </lineage>
</organism>
<sequence>MALAGLPRAPEGVPPRPGGLDTGHDPHEHALPDGTAERADDGTEIVEVLEGQQPVRERCHPATVDGRRPLQGQGRPPCAPAATTGRVRLHGAVRIRTAPGAPARPGPRPAPAPGPPRPPARLGTE</sequence>
<dbReference type="Proteomes" id="UP000321155">
    <property type="component" value="Unassembled WGS sequence"/>
</dbReference>
<evidence type="ECO:0000313" key="3">
    <source>
        <dbReference type="Proteomes" id="UP000321155"/>
    </source>
</evidence>
<feature type="region of interest" description="Disordered" evidence="1">
    <location>
        <begin position="52"/>
        <end position="125"/>
    </location>
</feature>
<feature type="compositionally biased region" description="Basic and acidic residues" evidence="1">
    <location>
        <begin position="22"/>
        <end position="40"/>
    </location>
</feature>
<comment type="caution">
    <text evidence="2">The sequence shown here is derived from an EMBL/GenBank/DDBJ whole genome shotgun (WGS) entry which is preliminary data.</text>
</comment>
<gene>
    <name evidence="2" type="ORF">KFL01_31750</name>
</gene>
<evidence type="ECO:0000313" key="2">
    <source>
        <dbReference type="EMBL" id="GEO93869.1"/>
    </source>
</evidence>
<feature type="compositionally biased region" description="Pro residues" evidence="1">
    <location>
        <begin position="102"/>
        <end position="119"/>
    </location>
</feature>
<evidence type="ECO:0000256" key="1">
    <source>
        <dbReference type="SAM" id="MobiDB-lite"/>
    </source>
</evidence>